<keyword evidence="1" id="KW-0812">Transmembrane</keyword>
<feature type="transmembrane region" description="Helical" evidence="1">
    <location>
        <begin position="492"/>
        <end position="517"/>
    </location>
</feature>
<dbReference type="InterPro" id="IPR045275">
    <property type="entry name" value="MscS_archaea/bacteria_type"/>
</dbReference>
<dbReference type="InterPro" id="IPR008910">
    <property type="entry name" value="MSC_TM_helix"/>
</dbReference>
<keyword evidence="1" id="KW-0472">Membrane</keyword>
<evidence type="ECO:0000256" key="1">
    <source>
        <dbReference type="SAM" id="Phobius"/>
    </source>
</evidence>
<name>A0A6M4JGX3_BACSU</name>
<organism evidence="2">
    <name type="scientific">Bacillus subtilis (strain 168)</name>
    <dbReference type="NCBI Taxonomy" id="224308"/>
    <lineage>
        <taxon>Bacteria</taxon>
        <taxon>Bacillati</taxon>
        <taxon>Bacillota</taxon>
        <taxon>Bacilli</taxon>
        <taxon>Bacillales</taxon>
        <taxon>Bacillaceae</taxon>
        <taxon>Bacillus</taxon>
    </lineage>
</organism>
<dbReference type="NCBIfam" id="NF033912">
    <property type="entry name" value="msc"/>
    <property type="match status" value="1"/>
</dbReference>
<reference evidence="2" key="1">
    <citation type="submission" date="2020-04" db="EMBL/GenBank/DDBJ databases">
        <title>Phage recombination drives evolution of spore-forming Bacilli.</title>
        <authorList>
            <person name="Dragos A."/>
            <person name="Kovacs A.T."/>
        </authorList>
    </citation>
    <scope>NUCLEOTIDE SEQUENCE</scope>
    <source>
        <strain evidence="2">168</strain>
    </source>
</reference>
<dbReference type="KEGG" id="bsu:BSU09390"/>
<protein>
    <submittedName>
        <fullName evidence="2">Mechanosensitive ion channel</fullName>
    </submittedName>
</protein>
<feature type="transmembrane region" description="Helical" evidence="1">
    <location>
        <begin position="469"/>
        <end position="486"/>
    </location>
</feature>
<evidence type="ECO:0000313" key="2">
    <source>
        <dbReference type="EMBL" id="QJP87461.1"/>
    </source>
</evidence>
<gene>
    <name evidence="2" type="ORF">HIR78_05260</name>
</gene>
<feature type="transmembrane region" description="Helical" evidence="1">
    <location>
        <begin position="396"/>
        <end position="417"/>
    </location>
</feature>
<dbReference type="GO" id="GO:0008381">
    <property type="term" value="F:mechanosensitive monoatomic ion channel activity"/>
    <property type="evidence" value="ECO:0007669"/>
    <property type="project" value="InterPro"/>
</dbReference>
<feature type="transmembrane region" description="Helical" evidence="1">
    <location>
        <begin position="61"/>
        <end position="78"/>
    </location>
</feature>
<feature type="transmembrane region" description="Helical" evidence="1">
    <location>
        <begin position="113"/>
        <end position="133"/>
    </location>
</feature>
<dbReference type="RefSeq" id="WP_010886457.1">
    <property type="nucleotide sequence ID" value="NC_000964.3"/>
</dbReference>
<feature type="transmembrane region" description="Helical" evidence="1">
    <location>
        <begin position="295"/>
        <end position="317"/>
    </location>
</feature>
<proteinExistence type="predicted"/>
<keyword evidence="1" id="KW-1133">Transmembrane helix</keyword>
<feature type="transmembrane region" description="Helical" evidence="1">
    <location>
        <begin position="337"/>
        <end position="357"/>
    </location>
</feature>
<dbReference type="PANTHER" id="PTHR30221:SF1">
    <property type="entry name" value="SMALL-CONDUCTANCE MECHANOSENSITIVE CHANNEL"/>
    <property type="match status" value="1"/>
</dbReference>
<dbReference type="AlphaFoldDB" id="A0A6M4JGX3"/>
<dbReference type="OrthoDB" id="1411407at2"/>
<dbReference type="Gene3D" id="1.10.287.1260">
    <property type="match status" value="3"/>
</dbReference>
<feature type="transmembrane region" description="Helical" evidence="1">
    <location>
        <begin position="209"/>
        <end position="230"/>
    </location>
</feature>
<dbReference type="Pfam" id="PF05552">
    <property type="entry name" value="MS_channel_1st_1"/>
    <property type="match status" value="5"/>
</dbReference>
<accession>A0A6M4JGX3</accession>
<feature type="transmembrane region" description="Helical" evidence="1">
    <location>
        <begin position="429"/>
        <end position="448"/>
    </location>
</feature>
<sequence>MYEPARQKMIVSLGQEKIPPAHSSVCLLDKWVNTHHTTKKERYQLNVADVFSSYLSKLPNVIIALLVLLIGWAIAKIIEKAVYKGLSKTKIDDKLFAGKKPSRYSSEKVISKVVYFIALIIVFILFFNILHLTTVASPFVSMLSAIAAAIPSVLKAGLILLLGWAAASVLSFLVKKIGMKLNTSDKLRKWNLVSEGKDIHQAVNTASQIVFYLVLLVFLPGVLSSLKISGISGPFTNMMESVLAFLPKLFAAALIVLIGWLVARLVRDIITNFLASIGTERFAARMGLSIYLKDTSLSAVIGTIAYVLIMIPVVISALDQLDVAGISKPAVSMLNTILNMLPNIMIAIVLVLAGIWAGKWVKSMVSGLLHRAGFDSVLGKMGMEAGTPAKLSLSQVVGMIAQIIVILLFTAEALQIVRLHFLVEIATGIIAYLPNVLVAVFILGLGLYAGELVRKVLASMIKGQEFKSLAPIAKYTIIALAFFMALDQLGVAATIVNSAFIIVLSGFALAFGLSFGLGGKDFASRYLSTFERKMQNTEIEKNRKNQNPPNDM</sequence>
<feature type="transmembrane region" description="Helical" evidence="1">
    <location>
        <begin position="153"/>
        <end position="174"/>
    </location>
</feature>
<dbReference type="EMBL" id="CP052842">
    <property type="protein sequence ID" value="QJP87461.1"/>
    <property type="molecule type" value="Genomic_DNA"/>
</dbReference>
<dbReference type="PANTHER" id="PTHR30221">
    <property type="entry name" value="SMALL-CONDUCTANCE MECHANOSENSITIVE CHANNEL"/>
    <property type="match status" value="1"/>
</dbReference>
<feature type="transmembrane region" description="Helical" evidence="1">
    <location>
        <begin position="242"/>
        <end position="263"/>
    </location>
</feature>